<dbReference type="EMBL" id="BSYO01000036">
    <property type="protein sequence ID" value="GMH29215.1"/>
    <property type="molecule type" value="Genomic_DNA"/>
</dbReference>
<dbReference type="AlphaFoldDB" id="A0AAD3TGK7"/>
<comment type="caution">
    <text evidence="2">The sequence shown here is derived from an EMBL/GenBank/DDBJ whole genome shotgun (WGS) entry which is preliminary data.</text>
</comment>
<name>A0AAD3TGK7_NEPGR</name>
<evidence type="ECO:0000313" key="3">
    <source>
        <dbReference type="Proteomes" id="UP001279734"/>
    </source>
</evidence>
<organism evidence="2 3">
    <name type="scientific">Nepenthes gracilis</name>
    <name type="common">Slender pitcher plant</name>
    <dbReference type="NCBI Taxonomy" id="150966"/>
    <lineage>
        <taxon>Eukaryota</taxon>
        <taxon>Viridiplantae</taxon>
        <taxon>Streptophyta</taxon>
        <taxon>Embryophyta</taxon>
        <taxon>Tracheophyta</taxon>
        <taxon>Spermatophyta</taxon>
        <taxon>Magnoliopsida</taxon>
        <taxon>eudicotyledons</taxon>
        <taxon>Gunneridae</taxon>
        <taxon>Pentapetalae</taxon>
        <taxon>Caryophyllales</taxon>
        <taxon>Nepenthaceae</taxon>
        <taxon>Nepenthes</taxon>
    </lineage>
</organism>
<reference evidence="2" key="1">
    <citation type="submission" date="2023-05" db="EMBL/GenBank/DDBJ databases">
        <title>Nepenthes gracilis genome sequencing.</title>
        <authorList>
            <person name="Fukushima K."/>
        </authorList>
    </citation>
    <scope>NUCLEOTIDE SEQUENCE</scope>
    <source>
        <strain evidence="2">SING2019-196</strain>
    </source>
</reference>
<keyword evidence="3" id="KW-1185">Reference proteome</keyword>
<feature type="region of interest" description="Disordered" evidence="1">
    <location>
        <begin position="1"/>
        <end position="24"/>
    </location>
</feature>
<proteinExistence type="predicted"/>
<dbReference type="Proteomes" id="UP001279734">
    <property type="component" value="Unassembled WGS sequence"/>
</dbReference>
<evidence type="ECO:0000256" key="1">
    <source>
        <dbReference type="SAM" id="MobiDB-lite"/>
    </source>
</evidence>
<sequence length="107" mass="11724">MFGNADGVEDDEEQELNGSSGSKLSCHDLLNLGLVDLKTENTWRLRVLPNPGSRIVPVEGEVDLVCVCWVVGLVLPHDARVKALLPEHCIPLMLELDPSLITIDLLI</sequence>
<evidence type="ECO:0000313" key="2">
    <source>
        <dbReference type="EMBL" id="GMH29215.1"/>
    </source>
</evidence>
<gene>
    <name evidence="2" type="ORF">Nepgr_031058</name>
</gene>
<protein>
    <submittedName>
        <fullName evidence="2">Uncharacterized protein</fullName>
    </submittedName>
</protein>
<accession>A0AAD3TGK7</accession>